<protein>
    <recommendedName>
        <fullName evidence="5">Expansin</fullName>
    </recommendedName>
</protein>
<dbReference type="SUPFAM" id="SSF49590">
    <property type="entry name" value="PHL pollen allergen"/>
    <property type="match status" value="1"/>
</dbReference>
<sequence>TATNFCPPNYALANDNSGWCNPPLEHFDMAQPAWEQIGIYQGGIVPIQYRSIISSITLNGNKYFMLVLMSNVGGAGDPMSRNWGQNWQSDSRLIGQSLSFCVVTSDNRLVTSLNVAQAGWSFGQTFNGEQF</sequence>
<dbReference type="EMBL" id="GL377582">
    <property type="protein sequence ID" value="EFJ27135.1"/>
    <property type="molecule type" value="Genomic_DNA"/>
</dbReference>
<dbReference type="AlphaFoldDB" id="D8RJX7"/>
<evidence type="ECO:0000256" key="2">
    <source>
        <dbReference type="ARBA" id="ARBA00022512"/>
    </source>
</evidence>
<proteinExistence type="inferred from homology"/>
<keyword evidence="2 5" id="KW-0134">Cell wall</keyword>
<dbReference type="Gene3D" id="2.60.40.760">
    <property type="entry name" value="Expansin, cellulose-binding-like domain"/>
    <property type="match status" value="1"/>
</dbReference>
<evidence type="ECO:0000256" key="3">
    <source>
        <dbReference type="ARBA" id="ARBA00022525"/>
    </source>
</evidence>
<reference evidence="8 9" key="1">
    <citation type="journal article" date="2011" name="Science">
        <title>The Selaginella genome identifies genetic changes associated with the evolution of vascular plants.</title>
        <authorList>
            <person name="Banks J.A."/>
            <person name="Nishiyama T."/>
            <person name="Hasebe M."/>
            <person name="Bowman J.L."/>
            <person name="Gribskov M."/>
            <person name="dePamphilis C."/>
            <person name="Albert V.A."/>
            <person name="Aono N."/>
            <person name="Aoyama T."/>
            <person name="Ambrose B.A."/>
            <person name="Ashton N.W."/>
            <person name="Axtell M.J."/>
            <person name="Barker E."/>
            <person name="Barker M.S."/>
            <person name="Bennetzen J.L."/>
            <person name="Bonawitz N.D."/>
            <person name="Chapple C."/>
            <person name="Cheng C."/>
            <person name="Correa L.G."/>
            <person name="Dacre M."/>
            <person name="DeBarry J."/>
            <person name="Dreyer I."/>
            <person name="Elias M."/>
            <person name="Engstrom E.M."/>
            <person name="Estelle M."/>
            <person name="Feng L."/>
            <person name="Finet C."/>
            <person name="Floyd S.K."/>
            <person name="Frommer W.B."/>
            <person name="Fujita T."/>
            <person name="Gramzow L."/>
            <person name="Gutensohn M."/>
            <person name="Harholt J."/>
            <person name="Hattori M."/>
            <person name="Heyl A."/>
            <person name="Hirai T."/>
            <person name="Hiwatashi Y."/>
            <person name="Ishikawa M."/>
            <person name="Iwata M."/>
            <person name="Karol K.G."/>
            <person name="Koehler B."/>
            <person name="Kolukisaoglu U."/>
            <person name="Kubo M."/>
            <person name="Kurata T."/>
            <person name="Lalonde S."/>
            <person name="Li K."/>
            <person name="Li Y."/>
            <person name="Litt A."/>
            <person name="Lyons E."/>
            <person name="Manning G."/>
            <person name="Maruyama T."/>
            <person name="Michael T.P."/>
            <person name="Mikami K."/>
            <person name="Miyazaki S."/>
            <person name="Morinaga S."/>
            <person name="Murata T."/>
            <person name="Mueller-Roeber B."/>
            <person name="Nelson D.R."/>
            <person name="Obara M."/>
            <person name="Oguri Y."/>
            <person name="Olmstead R.G."/>
            <person name="Onodera N."/>
            <person name="Petersen B.L."/>
            <person name="Pils B."/>
            <person name="Prigge M."/>
            <person name="Rensing S.A."/>
            <person name="Riano-Pachon D.M."/>
            <person name="Roberts A.W."/>
            <person name="Sato Y."/>
            <person name="Scheller H.V."/>
            <person name="Schulz B."/>
            <person name="Schulz C."/>
            <person name="Shakirov E.V."/>
            <person name="Shibagaki N."/>
            <person name="Shinohara N."/>
            <person name="Shippen D.E."/>
            <person name="Soerensen I."/>
            <person name="Sotooka R."/>
            <person name="Sugimoto N."/>
            <person name="Sugita M."/>
            <person name="Sumikawa N."/>
            <person name="Tanurdzic M."/>
            <person name="Theissen G."/>
            <person name="Ulvskov P."/>
            <person name="Wakazuki S."/>
            <person name="Weng J.K."/>
            <person name="Willats W.W."/>
            <person name="Wipf D."/>
            <person name="Wolf P.G."/>
            <person name="Yang L."/>
            <person name="Zimmer A.D."/>
            <person name="Zhu Q."/>
            <person name="Mitros T."/>
            <person name="Hellsten U."/>
            <person name="Loque D."/>
            <person name="Otillar R."/>
            <person name="Salamov A."/>
            <person name="Schmutz J."/>
            <person name="Shapiro H."/>
            <person name="Lindquist E."/>
            <person name="Lucas S."/>
            <person name="Rokhsar D."/>
            <person name="Grigoriev I.V."/>
        </authorList>
    </citation>
    <scope>NUCLEOTIDE SEQUENCE [LARGE SCALE GENOMIC DNA]</scope>
</reference>
<dbReference type="InterPro" id="IPR007117">
    <property type="entry name" value="Expansin_CBD"/>
</dbReference>
<dbReference type="InParanoid" id="D8RJX7"/>
<dbReference type="OMA" id="MRESEWV"/>
<dbReference type="Pfam" id="PF01357">
    <property type="entry name" value="Expansin_C"/>
    <property type="match status" value="1"/>
</dbReference>
<dbReference type="HOGENOM" id="CLU_027462_4_0_1"/>
<dbReference type="PROSITE" id="PS50843">
    <property type="entry name" value="EXPANSIN_CBD"/>
    <property type="match status" value="1"/>
</dbReference>
<evidence type="ECO:0000259" key="6">
    <source>
        <dbReference type="PROSITE" id="PS50842"/>
    </source>
</evidence>
<evidence type="ECO:0000313" key="8">
    <source>
        <dbReference type="EMBL" id="EFJ27135.1"/>
    </source>
</evidence>
<comment type="subcellular location">
    <subcellularLocation>
        <location evidence="5">Secreted</location>
        <location evidence="5">Cell wall</location>
    </subcellularLocation>
    <subcellularLocation>
        <location evidence="5">Membrane</location>
        <topology evidence="5">Peripheral membrane protein</topology>
    </subcellularLocation>
</comment>
<keyword evidence="3 5" id="KW-0964">Secreted</keyword>
<dbReference type="Proteomes" id="UP000001514">
    <property type="component" value="Unassembled WGS sequence"/>
</dbReference>
<accession>D8RJX7</accession>
<name>D8RJX7_SELML</name>
<organism evidence="9">
    <name type="scientific">Selaginella moellendorffii</name>
    <name type="common">Spikemoss</name>
    <dbReference type="NCBI Taxonomy" id="88036"/>
    <lineage>
        <taxon>Eukaryota</taxon>
        <taxon>Viridiplantae</taxon>
        <taxon>Streptophyta</taxon>
        <taxon>Embryophyta</taxon>
        <taxon>Tracheophyta</taxon>
        <taxon>Lycopodiopsida</taxon>
        <taxon>Selaginellales</taxon>
        <taxon>Selaginellaceae</taxon>
        <taxon>Selaginella</taxon>
    </lineage>
</organism>
<dbReference type="InterPro" id="IPR009009">
    <property type="entry name" value="RlpA-like_DPBB"/>
</dbReference>
<dbReference type="Pfam" id="PF03330">
    <property type="entry name" value="DPBB_1"/>
    <property type="match status" value="1"/>
</dbReference>
<feature type="domain" description="Expansin-like EG45" evidence="6">
    <location>
        <begin position="1"/>
        <end position="52"/>
    </location>
</feature>
<dbReference type="PANTHER" id="PTHR31867">
    <property type="entry name" value="EXPANSIN-A15"/>
    <property type="match status" value="1"/>
</dbReference>
<dbReference type="PRINTS" id="PR01226">
    <property type="entry name" value="EXPANSIN"/>
</dbReference>
<comment type="function">
    <text evidence="5">Causes loosening and extension of plant cell walls by disrupting non-covalent bonding between cellulose microfibrils and matrix glucans. No enzymatic activity has been found.</text>
</comment>
<gene>
    <name evidence="8" type="ORF">SELMODRAFT_95369</name>
</gene>
<feature type="non-terminal residue" evidence="8">
    <location>
        <position position="1"/>
    </location>
</feature>
<feature type="domain" description="Expansin-like CBD" evidence="7">
    <location>
        <begin position="53"/>
        <end position="128"/>
    </location>
</feature>
<evidence type="ECO:0000259" key="7">
    <source>
        <dbReference type="PROSITE" id="PS50843"/>
    </source>
</evidence>
<dbReference type="InterPro" id="IPR002963">
    <property type="entry name" value="Expansin"/>
</dbReference>
<dbReference type="PROSITE" id="PS50842">
    <property type="entry name" value="EXPANSIN_EG45"/>
    <property type="match status" value="1"/>
</dbReference>
<dbReference type="Gene3D" id="2.40.40.10">
    <property type="entry name" value="RlpA-like domain"/>
    <property type="match status" value="1"/>
</dbReference>
<dbReference type="InterPro" id="IPR036749">
    <property type="entry name" value="Expansin_CBD_sf"/>
</dbReference>
<dbReference type="GO" id="GO:0009664">
    <property type="term" value="P:plant-type cell wall organization"/>
    <property type="evidence" value="ECO:0007669"/>
    <property type="project" value="InterPro"/>
</dbReference>
<evidence type="ECO:0000313" key="9">
    <source>
        <dbReference type="Proteomes" id="UP000001514"/>
    </source>
</evidence>
<dbReference type="Gramene" id="EFJ27135">
    <property type="protein sequence ID" value="EFJ27135"/>
    <property type="gene ID" value="SELMODRAFT_95369"/>
</dbReference>
<evidence type="ECO:0000256" key="5">
    <source>
        <dbReference type="RuleBase" id="RU365023"/>
    </source>
</evidence>
<dbReference type="SMART" id="SM00837">
    <property type="entry name" value="DPBB_1"/>
    <property type="match status" value="1"/>
</dbReference>
<dbReference type="GO" id="GO:0016020">
    <property type="term" value="C:membrane"/>
    <property type="evidence" value="ECO:0007669"/>
    <property type="project" value="UniProtKB-SubCell"/>
</dbReference>
<dbReference type="InterPro" id="IPR007112">
    <property type="entry name" value="Expansin/allergen_DPBB_dom"/>
</dbReference>
<keyword evidence="5" id="KW-0961">Cell wall biogenesis/degradation</keyword>
<dbReference type="KEGG" id="smo:SELMODRAFT_95369"/>
<dbReference type="SUPFAM" id="SSF50685">
    <property type="entry name" value="Barwin-like endoglucanases"/>
    <property type="match status" value="1"/>
</dbReference>
<evidence type="ECO:0000256" key="1">
    <source>
        <dbReference type="ARBA" id="ARBA00005392"/>
    </source>
</evidence>
<keyword evidence="4" id="KW-0472">Membrane</keyword>
<evidence type="ECO:0000256" key="4">
    <source>
        <dbReference type="ARBA" id="ARBA00023136"/>
    </source>
</evidence>
<dbReference type="InterPro" id="IPR036908">
    <property type="entry name" value="RlpA-like_sf"/>
</dbReference>
<comment type="similarity">
    <text evidence="1 5">Belongs to the expansin family. Expansin A subfamily.</text>
</comment>
<keyword evidence="9" id="KW-1185">Reference proteome</keyword>